<dbReference type="InterPro" id="IPR015943">
    <property type="entry name" value="WD40/YVTN_repeat-like_dom_sf"/>
</dbReference>
<feature type="repeat" description="WD" evidence="3">
    <location>
        <begin position="571"/>
        <end position="605"/>
    </location>
</feature>
<sequence>MGDVCLAVVPLSCCWLSTFFQDSGIADAEACHDAETEIKNCSSLGEAVIILKHLFGFCLEQGFIAAKAISDKKEAESLIQELQNESLLSNVILNQALEDTKTDAEQQSRSRDTSPLREAEEVRSVSNGNQVASDSLDDLHEGSPPMTSHRLRRRTATPSELLYPLKESLQDKMYLEQLCEETLSPNQQGVEKPRSLEHSFEGGRFSELDSGNIETKNEVTKLTDLDGEDRGSTESPSSGRGSRRKSGRILPYVPRLLAGTRDKVTASRLLIRTHTLDGHTRTVLSVDANVNMVMSGSKGLIVPYNTFQDRTAKIWDLEKGVEKCTFGHHPNNVSCVRFIPTSQLALTLSMAFVRIWDLRTEDCVRTLHSSGLAAAGDTMTANAPRQTVLPISETVINALELDNTGKLMFTTFNSDVRIWNLEKFAPFGRLSAATHSSRSEVSCLEFLGGVKPKIFTGSRDHYVKMYEINADGLGLFEASHEFSAAHYDCVTSIVAYGDSVFSASRDTDIMRFSLQDMKRDHIELQAHNKWIQSMCIMDTYRPLLITACKEGRVKVWDITSTRKLRLVDQIPHAHEEAINELATSSGILFTASSDTTVALWQSNYE</sequence>
<keyword evidence="5" id="KW-1185">Reference proteome</keyword>
<dbReference type="PROSITE" id="PS50294">
    <property type="entry name" value="WD_REPEATS_REGION"/>
    <property type="match status" value="1"/>
</dbReference>
<dbReference type="SUPFAM" id="SSF50978">
    <property type="entry name" value="WD40 repeat-like"/>
    <property type="match status" value="1"/>
</dbReference>
<dbReference type="Gene3D" id="2.130.10.10">
    <property type="entry name" value="YVTN repeat-like/Quinoprotein amine dehydrogenase"/>
    <property type="match status" value="2"/>
</dbReference>
<keyword evidence="1 3" id="KW-0853">WD repeat</keyword>
<evidence type="ECO:0000256" key="2">
    <source>
        <dbReference type="ARBA" id="ARBA00022737"/>
    </source>
</evidence>
<dbReference type="Pfam" id="PF00400">
    <property type="entry name" value="WD40"/>
    <property type="match status" value="2"/>
</dbReference>
<organism evidence="5 6">
    <name type="scientific">Setaria digitata</name>
    <dbReference type="NCBI Taxonomy" id="48799"/>
    <lineage>
        <taxon>Eukaryota</taxon>
        <taxon>Metazoa</taxon>
        <taxon>Ecdysozoa</taxon>
        <taxon>Nematoda</taxon>
        <taxon>Chromadorea</taxon>
        <taxon>Rhabditida</taxon>
        <taxon>Spirurina</taxon>
        <taxon>Spiruromorpha</taxon>
        <taxon>Filarioidea</taxon>
        <taxon>Setariidae</taxon>
        <taxon>Setaria</taxon>
    </lineage>
</organism>
<evidence type="ECO:0000256" key="1">
    <source>
        <dbReference type="ARBA" id="ARBA00022574"/>
    </source>
</evidence>
<feature type="compositionally biased region" description="Basic and acidic residues" evidence="4">
    <location>
        <begin position="215"/>
        <end position="232"/>
    </location>
</feature>
<accession>A0A915Q567</accession>
<dbReference type="InterPro" id="IPR001680">
    <property type="entry name" value="WD40_rpt"/>
</dbReference>
<dbReference type="PROSITE" id="PS50082">
    <property type="entry name" value="WD_REPEATS_2"/>
    <property type="match status" value="2"/>
</dbReference>
<evidence type="ECO:0000313" key="5">
    <source>
        <dbReference type="Proteomes" id="UP000887581"/>
    </source>
</evidence>
<dbReference type="Proteomes" id="UP000887581">
    <property type="component" value="Unplaced"/>
</dbReference>
<name>A0A915Q567_9BILA</name>
<reference evidence="6" key="1">
    <citation type="submission" date="2022-11" db="UniProtKB">
        <authorList>
            <consortium name="WormBaseParasite"/>
        </authorList>
    </citation>
    <scope>IDENTIFICATION</scope>
</reference>
<feature type="compositionally biased region" description="Basic and acidic residues" evidence="4">
    <location>
        <begin position="99"/>
        <end position="123"/>
    </location>
</feature>
<feature type="region of interest" description="Disordered" evidence="4">
    <location>
        <begin position="99"/>
        <end position="159"/>
    </location>
</feature>
<dbReference type="PANTHER" id="PTHR19848">
    <property type="entry name" value="WD40 REPEAT PROTEIN"/>
    <property type="match status" value="1"/>
</dbReference>
<dbReference type="SMART" id="SM00320">
    <property type="entry name" value="WD40"/>
    <property type="match status" value="7"/>
</dbReference>
<protein>
    <submittedName>
        <fullName evidence="6">LisH domain-containing protein</fullName>
    </submittedName>
</protein>
<evidence type="ECO:0000256" key="3">
    <source>
        <dbReference type="PROSITE-ProRule" id="PRU00221"/>
    </source>
</evidence>
<feature type="region of interest" description="Disordered" evidence="4">
    <location>
        <begin position="184"/>
        <end position="246"/>
    </location>
</feature>
<dbReference type="WBParaSite" id="sdigi.contig6.g731.t1">
    <property type="protein sequence ID" value="sdigi.contig6.g731.t1"/>
    <property type="gene ID" value="sdigi.contig6.g731"/>
</dbReference>
<feature type="repeat" description="WD" evidence="3">
    <location>
        <begin position="524"/>
        <end position="566"/>
    </location>
</feature>
<proteinExistence type="predicted"/>
<keyword evidence="2" id="KW-0677">Repeat</keyword>
<feature type="compositionally biased region" description="Polar residues" evidence="4">
    <location>
        <begin position="124"/>
        <end position="133"/>
    </location>
</feature>
<evidence type="ECO:0000256" key="4">
    <source>
        <dbReference type="SAM" id="MobiDB-lite"/>
    </source>
</evidence>
<evidence type="ECO:0000313" key="6">
    <source>
        <dbReference type="WBParaSite" id="sdigi.contig6.g731.t1"/>
    </source>
</evidence>
<dbReference type="PANTHER" id="PTHR19848:SF8">
    <property type="entry name" value="F-BOX AND WD REPEAT DOMAIN CONTAINING 7"/>
    <property type="match status" value="1"/>
</dbReference>
<feature type="compositionally biased region" description="Basic and acidic residues" evidence="4">
    <location>
        <begin position="191"/>
        <end position="207"/>
    </location>
</feature>
<dbReference type="InterPro" id="IPR036322">
    <property type="entry name" value="WD40_repeat_dom_sf"/>
</dbReference>
<dbReference type="AlphaFoldDB" id="A0A915Q567"/>